<gene>
    <name evidence="1" type="ORF">WN67_30085</name>
</gene>
<evidence type="ECO:0000313" key="1">
    <source>
        <dbReference type="EMBL" id="KKE98285.1"/>
    </source>
</evidence>
<dbReference type="AlphaFoldDB" id="A0A0M2JTZ7"/>
<sequence length="69" mass="7557">MYVHKYGCAEPALLVAMKGHLSHTQLLTEFDASLVDAGTTVNQYRTAIVGGICPILDVLPADLTRYQQH</sequence>
<comment type="caution">
    <text evidence="1">The sequence shown here is derived from an EMBL/GenBank/DDBJ whole genome shotgun (WGS) entry which is preliminary data.</text>
</comment>
<reference evidence="1 2" key="1">
    <citation type="journal article" date="2015" name="Genome Announc.">
        <title>Draft Genome Sequence of Mycobacterium obuense Strain UC1, Isolated from Patient Sputum.</title>
        <authorList>
            <person name="Greninger A.L."/>
            <person name="Cunningham G."/>
            <person name="Hsu E.D."/>
            <person name="Yu J.M."/>
            <person name="Chiu C.Y."/>
            <person name="Miller S."/>
        </authorList>
    </citation>
    <scope>NUCLEOTIDE SEQUENCE [LARGE SCALE GENOMIC DNA]</scope>
    <source>
        <strain evidence="1 2">UC1</strain>
    </source>
</reference>
<dbReference type="RefSeq" id="WP_046366754.1">
    <property type="nucleotide sequence ID" value="NZ_LAUZ02000186.1"/>
</dbReference>
<keyword evidence="2" id="KW-1185">Reference proteome</keyword>
<evidence type="ECO:0000313" key="2">
    <source>
        <dbReference type="Proteomes" id="UP000034150"/>
    </source>
</evidence>
<dbReference type="Proteomes" id="UP000034150">
    <property type="component" value="Unassembled WGS sequence"/>
</dbReference>
<proteinExistence type="predicted"/>
<dbReference type="EMBL" id="LAUZ02000186">
    <property type="protein sequence ID" value="KKE98285.1"/>
    <property type="molecule type" value="Genomic_DNA"/>
</dbReference>
<organism evidence="1 2">
    <name type="scientific">Mycolicibacterium obuense</name>
    <dbReference type="NCBI Taxonomy" id="1807"/>
    <lineage>
        <taxon>Bacteria</taxon>
        <taxon>Bacillati</taxon>
        <taxon>Actinomycetota</taxon>
        <taxon>Actinomycetes</taxon>
        <taxon>Mycobacteriales</taxon>
        <taxon>Mycobacteriaceae</taxon>
        <taxon>Mycolicibacterium</taxon>
    </lineage>
</organism>
<accession>A0A0M2JTZ7</accession>
<protein>
    <submittedName>
        <fullName evidence="1">Uncharacterized protein</fullName>
    </submittedName>
</protein>
<name>A0A0M2JTZ7_9MYCO</name>